<evidence type="ECO:0000256" key="3">
    <source>
        <dbReference type="ARBA" id="ARBA00022723"/>
    </source>
</evidence>
<proteinExistence type="inferred from homology"/>
<evidence type="ECO:0000256" key="4">
    <source>
        <dbReference type="ARBA" id="ARBA00023002"/>
    </source>
</evidence>
<dbReference type="GO" id="GO:0020037">
    <property type="term" value="F:heme binding"/>
    <property type="evidence" value="ECO:0007669"/>
    <property type="project" value="InterPro"/>
</dbReference>
<dbReference type="EMBL" id="PJQY01000734">
    <property type="protein sequence ID" value="PQQ08358.1"/>
    <property type="molecule type" value="Genomic_DNA"/>
</dbReference>
<evidence type="ECO:0000256" key="1">
    <source>
        <dbReference type="ARBA" id="ARBA00010617"/>
    </source>
</evidence>
<keyword evidence="6" id="KW-0503">Monooxygenase</keyword>
<dbReference type="STRING" id="2094558.A0A314YU71"/>
<dbReference type="PANTHER" id="PTHR47953">
    <property type="entry name" value="OS08G0105600 PROTEIN"/>
    <property type="match status" value="1"/>
</dbReference>
<protein>
    <submittedName>
        <fullName evidence="7">Cytochrome P450 CYP71D312-like</fullName>
    </submittedName>
</protein>
<organism evidence="7 8">
    <name type="scientific">Prunus yedoensis var. nudiflora</name>
    <dbReference type="NCBI Taxonomy" id="2094558"/>
    <lineage>
        <taxon>Eukaryota</taxon>
        <taxon>Viridiplantae</taxon>
        <taxon>Streptophyta</taxon>
        <taxon>Embryophyta</taxon>
        <taxon>Tracheophyta</taxon>
        <taxon>Spermatophyta</taxon>
        <taxon>Magnoliopsida</taxon>
        <taxon>eudicotyledons</taxon>
        <taxon>Gunneridae</taxon>
        <taxon>Pentapetalae</taxon>
        <taxon>rosids</taxon>
        <taxon>fabids</taxon>
        <taxon>Rosales</taxon>
        <taxon>Rosaceae</taxon>
        <taxon>Amygdaloideae</taxon>
        <taxon>Amygdaleae</taxon>
        <taxon>Prunus</taxon>
    </lineage>
</organism>
<dbReference type="SUPFAM" id="SSF48264">
    <property type="entry name" value="Cytochrome P450"/>
    <property type="match status" value="1"/>
</dbReference>
<dbReference type="PANTHER" id="PTHR47953:SF16">
    <property type="entry name" value="CYTOCHROME P450 71D8"/>
    <property type="match status" value="1"/>
</dbReference>
<dbReference type="InterPro" id="IPR052306">
    <property type="entry name" value="CYP450_71D"/>
</dbReference>
<keyword evidence="2" id="KW-0349">Heme</keyword>
<evidence type="ECO:0000313" key="8">
    <source>
        <dbReference type="Proteomes" id="UP000250321"/>
    </source>
</evidence>
<dbReference type="AlphaFoldDB" id="A0A314YU71"/>
<dbReference type="Gene3D" id="1.10.630.10">
    <property type="entry name" value="Cytochrome P450"/>
    <property type="match status" value="1"/>
</dbReference>
<dbReference type="OrthoDB" id="2789670at2759"/>
<dbReference type="GO" id="GO:0005506">
    <property type="term" value="F:iron ion binding"/>
    <property type="evidence" value="ECO:0007669"/>
    <property type="project" value="InterPro"/>
</dbReference>
<keyword evidence="5" id="KW-0408">Iron</keyword>
<gene>
    <name evidence="7" type="ORF">Pyn_09513</name>
</gene>
<evidence type="ECO:0000256" key="5">
    <source>
        <dbReference type="ARBA" id="ARBA00023004"/>
    </source>
</evidence>
<comment type="caution">
    <text evidence="7">The sequence shown here is derived from an EMBL/GenBank/DDBJ whole genome shotgun (WGS) entry which is preliminary data.</text>
</comment>
<accession>A0A314YU71</accession>
<dbReference type="Proteomes" id="UP000250321">
    <property type="component" value="Unassembled WGS sequence"/>
</dbReference>
<dbReference type="GO" id="GO:0016705">
    <property type="term" value="F:oxidoreductase activity, acting on paired donors, with incorporation or reduction of molecular oxygen"/>
    <property type="evidence" value="ECO:0007669"/>
    <property type="project" value="InterPro"/>
</dbReference>
<keyword evidence="4" id="KW-0560">Oxidoreductase</keyword>
<keyword evidence="8" id="KW-1185">Reference proteome</keyword>
<dbReference type="InterPro" id="IPR036396">
    <property type="entry name" value="Cyt_P450_sf"/>
</dbReference>
<evidence type="ECO:0000256" key="6">
    <source>
        <dbReference type="ARBA" id="ARBA00023033"/>
    </source>
</evidence>
<evidence type="ECO:0000313" key="7">
    <source>
        <dbReference type="EMBL" id="PQQ08358.1"/>
    </source>
</evidence>
<sequence>MSGIKPALLKIQKQIDKILEDIVTEHKMKRKASNNTNGDEQDLVDTLLNLRKIISLSFISQPIKSKQSPWQDLESSATTIERAMSELLRNPRVMEKAQSEL</sequence>
<reference evidence="7 8" key="1">
    <citation type="submission" date="2018-02" db="EMBL/GenBank/DDBJ databases">
        <title>Draft genome of wild Prunus yedoensis var. nudiflora.</title>
        <authorList>
            <person name="Baek S."/>
            <person name="Kim J.-H."/>
            <person name="Choi K."/>
            <person name="Kim G.-B."/>
            <person name="Cho A."/>
            <person name="Jang H."/>
            <person name="Shin C.-H."/>
            <person name="Yu H.-J."/>
            <person name="Mun J.-H."/>
        </authorList>
    </citation>
    <scope>NUCLEOTIDE SEQUENCE [LARGE SCALE GENOMIC DNA]</scope>
    <source>
        <strain evidence="8">cv. Jeju island</strain>
        <tissue evidence="7">Leaf</tissue>
    </source>
</reference>
<dbReference type="GO" id="GO:0004497">
    <property type="term" value="F:monooxygenase activity"/>
    <property type="evidence" value="ECO:0007669"/>
    <property type="project" value="UniProtKB-KW"/>
</dbReference>
<name>A0A314YU71_PRUYE</name>
<evidence type="ECO:0000256" key="2">
    <source>
        <dbReference type="ARBA" id="ARBA00022617"/>
    </source>
</evidence>
<keyword evidence="3" id="KW-0479">Metal-binding</keyword>
<comment type="similarity">
    <text evidence="1">Belongs to the cytochrome P450 family.</text>
</comment>